<feature type="non-terminal residue" evidence="2">
    <location>
        <position position="91"/>
    </location>
</feature>
<evidence type="ECO:0000313" key="3">
    <source>
        <dbReference type="Proteomes" id="UP001589627"/>
    </source>
</evidence>
<organism evidence="2 3">
    <name type="scientific">Actinoallomurus acaciae</name>
    <dbReference type="NCBI Taxonomy" id="502577"/>
    <lineage>
        <taxon>Bacteria</taxon>
        <taxon>Bacillati</taxon>
        <taxon>Actinomycetota</taxon>
        <taxon>Actinomycetes</taxon>
        <taxon>Streptosporangiales</taxon>
        <taxon>Thermomonosporaceae</taxon>
        <taxon>Actinoallomurus</taxon>
    </lineage>
</organism>
<dbReference type="Gene3D" id="1.10.275.10">
    <property type="entry name" value="Fumarase/aspartase (N-terminal domain)"/>
    <property type="match status" value="1"/>
</dbReference>
<dbReference type="InterPro" id="IPR008948">
    <property type="entry name" value="L-Aspartase-like"/>
</dbReference>
<keyword evidence="3" id="KW-1185">Reference proteome</keyword>
<proteinExistence type="predicted"/>
<evidence type="ECO:0000313" key="2">
    <source>
        <dbReference type="EMBL" id="MFB9836606.1"/>
    </source>
</evidence>
<dbReference type="SUPFAM" id="SSF48557">
    <property type="entry name" value="L-aspartase-like"/>
    <property type="match status" value="1"/>
</dbReference>
<comment type="caution">
    <text evidence="2">The sequence shown here is derived from an EMBL/GenBank/DDBJ whole genome shotgun (WGS) entry which is preliminary data.</text>
</comment>
<accession>A0ABV5YNH4</accession>
<evidence type="ECO:0000256" key="1">
    <source>
        <dbReference type="ARBA" id="ARBA00023239"/>
    </source>
</evidence>
<dbReference type="EMBL" id="JBHLZP010000292">
    <property type="protein sequence ID" value="MFB9836606.1"/>
    <property type="molecule type" value="Genomic_DNA"/>
</dbReference>
<reference evidence="2 3" key="1">
    <citation type="submission" date="2024-09" db="EMBL/GenBank/DDBJ databases">
        <authorList>
            <person name="Sun Q."/>
            <person name="Mori K."/>
        </authorList>
    </citation>
    <scope>NUCLEOTIDE SEQUENCE [LARGE SCALE GENOMIC DNA]</scope>
    <source>
        <strain evidence="2 3">TBRC 0563</strain>
    </source>
</reference>
<dbReference type="InterPro" id="IPR024083">
    <property type="entry name" value="Fumarase/histidase_N"/>
</dbReference>
<dbReference type="Proteomes" id="UP001589627">
    <property type="component" value="Unassembled WGS sequence"/>
</dbReference>
<keyword evidence="1" id="KW-0456">Lyase</keyword>
<gene>
    <name evidence="2" type="ORF">ACFFNX_30975</name>
</gene>
<sequence>MPSDLLSPVAAGTAAEKATSGEAWLRALLDAEAALARAQARLGMVPEGVAEAILTANVDLDDLAVRARGAGNPVVPLVADLRESAGEHVHR</sequence>
<name>A0ABV5YNH4_9ACTN</name>
<protein>
    <submittedName>
        <fullName evidence="2">3-carboxy-cis,cis-muconate cycloisomerase</fullName>
    </submittedName>
</protein>